<feature type="region of interest" description="Disordered" evidence="1">
    <location>
        <begin position="74"/>
        <end position="125"/>
    </location>
</feature>
<gene>
    <name evidence="2" type="ORF">GSI01S_33_00160</name>
</gene>
<accession>L7LMG2</accession>
<evidence type="ECO:0000256" key="1">
    <source>
        <dbReference type="SAM" id="MobiDB-lite"/>
    </source>
</evidence>
<dbReference type="EMBL" id="BANU01000033">
    <property type="protein sequence ID" value="GAC62330.1"/>
    <property type="molecule type" value="Genomic_DNA"/>
</dbReference>
<keyword evidence="3" id="KW-1185">Reference proteome</keyword>
<dbReference type="AlphaFoldDB" id="L7LMG2"/>
<reference evidence="2 3" key="1">
    <citation type="submission" date="2012-12" db="EMBL/GenBank/DDBJ databases">
        <title>Whole genome shotgun sequence of Gordonia sihwensis NBRC 108236.</title>
        <authorList>
            <person name="Yoshida I."/>
            <person name="Hosoyama A."/>
            <person name="Tsuchikane K."/>
            <person name="Ando Y."/>
            <person name="Baba S."/>
            <person name="Ohji S."/>
            <person name="Hamada M."/>
            <person name="Tamura T."/>
            <person name="Yamazoe A."/>
            <person name="Yamazaki S."/>
            <person name="Fujita N."/>
        </authorList>
    </citation>
    <scope>NUCLEOTIDE SEQUENCE [LARGE SCALE GENOMIC DNA]</scope>
    <source>
        <strain evidence="2 3">NBRC 108236</strain>
    </source>
</reference>
<dbReference type="RefSeq" id="WP_006897736.1">
    <property type="nucleotide sequence ID" value="NZ_BANU01000033.1"/>
</dbReference>
<dbReference type="eggNOG" id="ENOG5031W0R">
    <property type="taxonomic scope" value="Bacteria"/>
</dbReference>
<sequence length="125" mass="13636">MTDIAADVVAELEAEDAKEAAELAERQRRRREALVPAMALSREILAAREEFLSADRERVDQLTALVKAARKSGAPKARLDELMVEPLAGRKRAPRRTKRTEPKLESGAQSAAPPVGETPSRPVAV</sequence>
<protein>
    <submittedName>
        <fullName evidence="2">Uncharacterized protein</fullName>
    </submittedName>
</protein>
<evidence type="ECO:0000313" key="2">
    <source>
        <dbReference type="EMBL" id="GAC62330.1"/>
    </source>
</evidence>
<dbReference type="Proteomes" id="UP000035083">
    <property type="component" value="Unassembled WGS sequence"/>
</dbReference>
<feature type="compositionally biased region" description="Basic residues" evidence="1">
    <location>
        <begin position="89"/>
        <end position="98"/>
    </location>
</feature>
<comment type="caution">
    <text evidence="2">The sequence shown here is derived from an EMBL/GenBank/DDBJ whole genome shotgun (WGS) entry which is preliminary data.</text>
</comment>
<evidence type="ECO:0000313" key="3">
    <source>
        <dbReference type="Proteomes" id="UP000035083"/>
    </source>
</evidence>
<organism evidence="2 3">
    <name type="scientific">Gordonia sihwensis NBRC 108236</name>
    <dbReference type="NCBI Taxonomy" id="1223544"/>
    <lineage>
        <taxon>Bacteria</taxon>
        <taxon>Bacillati</taxon>
        <taxon>Actinomycetota</taxon>
        <taxon>Actinomycetes</taxon>
        <taxon>Mycobacteriales</taxon>
        <taxon>Gordoniaceae</taxon>
        <taxon>Gordonia</taxon>
    </lineage>
</organism>
<name>L7LMG2_9ACTN</name>
<proteinExistence type="predicted"/>